<proteinExistence type="inferred from homology"/>
<dbReference type="GO" id="GO:0003824">
    <property type="term" value="F:catalytic activity"/>
    <property type="evidence" value="ECO:0007669"/>
    <property type="project" value="InterPro"/>
</dbReference>
<dbReference type="RefSeq" id="WP_152201067.1">
    <property type="nucleotide sequence ID" value="NZ_VUKF01000005.1"/>
</dbReference>
<evidence type="ECO:0000313" key="4">
    <source>
        <dbReference type="Proteomes" id="UP000451860"/>
    </source>
</evidence>
<dbReference type="InterPro" id="IPR014748">
    <property type="entry name" value="Enoyl-CoA_hydra_C"/>
</dbReference>
<reference evidence="3 4" key="1">
    <citation type="submission" date="2019-10" db="EMBL/GenBank/DDBJ databases">
        <title>Georgenia wutianyii sp. nov. and Georgenia yuyongxinii sp. nov. isolated from plateau pika (Ochotona curzoniae) in the Qinghai-Tibet plateau of China.</title>
        <authorList>
            <person name="Tian Z."/>
        </authorList>
    </citation>
    <scope>NUCLEOTIDE SEQUENCE [LARGE SCALE GENOMIC DNA]</scope>
    <source>
        <strain evidence="3 4">DSM 21501</strain>
    </source>
</reference>
<dbReference type="CDD" id="cd06558">
    <property type="entry name" value="crotonase-like"/>
    <property type="match status" value="1"/>
</dbReference>
<evidence type="ECO:0000313" key="3">
    <source>
        <dbReference type="EMBL" id="KAE8765005.1"/>
    </source>
</evidence>
<keyword evidence="4" id="KW-1185">Reference proteome</keyword>
<accession>A0A7J5URF2</accession>
<dbReference type="InterPro" id="IPR001753">
    <property type="entry name" value="Enoyl-CoA_hydra/iso"/>
</dbReference>
<dbReference type="Gene3D" id="1.10.12.10">
    <property type="entry name" value="Lyase 2-enoyl-coa Hydratase, Chain A, domain 2"/>
    <property type="match status" value="1"/>
</dbReference>
<dbReference type="InterPro" id="IPR018376">
    <property type="entry name" value="Enoyl-CoA_hyd/isom_CS"/>
</dbReference>
<dbReference type="InterPro" id="IPR029045">
    <property type="entry name" value="ClpP/crotonase-like_dom_sf"/>
</dbReference>
<dbReference type="OrthoDB" id="8452484at2"/>
<protein>
    <submittedName>
        <fullName evidence="3">Enoyl-CoA hydratase</fullName>
    </submittedName>
</protein>
<dbReference type="Pfam" id="PF00378">
    <property type="entry name" value="ECH_1"/>
    <property type="match status" value="1"/>
</dbReference>
<dbReference type="PANTHER" id="PTHR43459:SF1">
    <property type="entry name" value="EG:BACN32G11.4 PROTEIN"/>
    <property type="match status" value="1"/>
</dbReference>
<dbReference type="Proteomes" id="UP000451860">
    <property type="component" value="Unassembled WGS sequence"/>
</dbReference>
<dbReference type="PROSITE" id="PS00166">
    <property type="entry name" value="ENOYL_COA_HYDRATASE"/>
    <property type="match status" value="1"/>
</dbReference>
<evidence type="ECO:0000256" key="1">
    <source>
        <dbReference type="ARBA" id="ARBA00005254"/>
    </source>
</evidence>
<dbReference type="Gene3D" id="3.90.226.10">
    <property type="entry name" value="2-enoyl-CoA Hydratase, Chain A, domain 1"/>
    <property type="match status" value="1"/>
</dbReference>
<organism evidence="3 4">
    <name type="scientific">Georgenia thermotolerans</name>
    <dbReference type="NCBI Taxonomy" id="527326"/>
    <lineage>
        <taxon>Bacteria</taxon>
        <taxon>Bacillati</taxon>
        <taxon>Actinomycetota</taxon>
        <taxon>Actinomycetes</taxon>
        <taxon>Micrococcales</taxon>
        <taxon>Bogoriellaceae</taxon>
        <taxon>Georgenia</taxon>
    </lineage>
</organism>
<comment type="caution">
    <text evidence="3">The sequence shown here is derived from an EMBL/GenBank/DDBJ whole genome shotgun (WGS) entry which is preliminary data.</text>
</comment>
<evidence type="ECO:0000256" key="2">
    <source>
        <dbReference type="RuleBase" id="RU003707"/>
    </source>
</evidence>
<dbReference type="PANTHER" id="PTHR43459">
    <property type="entry name" value="ENOYL-COA HYDRATASE"/>
    <property type="match status" value="1"/>
</dbReference>
<comment type="similarity">
    <text evidence="1 2">Belongs to the enoyl-CoA hydratase/isomerase family.</text>
</comment>
<gene>
    <name evidence="3" type="ORF">GB883_06240</name>
</gene>
<dbReference type="AlphaFoldDB" id="A0A7J5URF2"/>
<name>A0A7J5URF2_9MICO</name>
<sequence>MSAHPPRSPLTRLEQEDTTLSTSLVTRDGTVATVTLNRPDRRNALNETLKAALLEALTDVGTDETVRAVVLAAEGQAFCVGQDLAEHADRLSADGPAAAFETVPNHYAPIVEALATMPKPVVAAVNGTCVGAGLGLALACDLRVFAEDATLGTAFTGIGLTCDSGLSATLTRSVGESRARELVLLGKTFTPADAVGWGIAGQIVPRADVHATAARLAADFAAGPTVAFAESKQLIAGALDRSFAATLRAEAEAQDRCGATSDHRDAVNAFIRKSRPTFTGR</sequence>
<dbReference type="EMBL" id="WHJE01000018">
    <property type="protein sequence ID" value="KAE8765005.1"/>
    <property type="molecule type" value="Genomic_DNA"/>
</dbReference>
<dbReference type="SUPFAM" id="SSF52096">
    <property type="entry name" value="ClpP/crotonase"/>
    <property type="match status" value="1"/>
</dbReference>